<proteinExistence type="predicted"/>
<keyword evidence="1" id="KW-0812">Transmembrane</keyword>
<sequence>LCKIKVNKEIKIFSCVSVCSTRGMKQCECDVEEDNYCYLCCGNSNSRCMPAHHYNILRYYQLLFLFLKLFFLKITNPYA</sequence>
<organism evidence="2">
    <name type="scientific">Brugia timori</name>
    <dbReference type="NCBI Taxonomy" id="42155"/>
    <lineage>
        <taxon>Eukaryota</taxon>
        <taxon>Metazoa</taxon>
        <taxon>Ecdysozoa</taxon>
        <taxon>Nematoda</taxon>
        <taxon>Chromadorea</taxon>
        <taxon>Rhabditida</taxon>
        <taxon>Spirurina</taxon>
        <taxon>Spiruromorpha</taxon>
        <taxon>Filarioidea</taxon>
        <taxon>Onchocercidae</taxon>
        <taxon>Brugia</taxon>
    </lineage>
</organism>
<dbReference type="WBParaSite" id="BTMF_0001480101-mRNA-1">
    <property type="protein sequence ID" value="BTMF_0001480101-mRNA-1"/>
    <property type="gene ID" value="BTMF_0001480101"/>
</dbReference>
<keyword evidence="1" id="KW-1133">Transmembrane helix</keyword>
<evidence type="ECO:0000256" key="1">
    <source>
        <dbReference type="SAM" id="Phobius"/>
    </source>
</evidence>
<dbReference type="AlphaFoldDB" id="A0A0R3R461"/>
<feature type="transmembrane region" description="Helical" evidence="1">
    <location>
        <begin position="56"/>
        <end position="74"/>
    </location>
</feature>
<reference evidence="2" key="1">
    <citation type="submission" date="2017-02" db="UniProtKB">
        <authorList>
            <consortium name="WormBaseParasite"/>
        </authorList>
    </citation>
    <scope>IDENTIFICATION</scope>
</reference>
<accession>A0A0R3R461</accession>
<name>A0A0R3R461_9BILA</name>
<keyword evidence="1" id="KW-0472">Membrane</keyword>
<protein>
    <submittedName>
        <fullName evidence="2">SREBP regulating gene protein</fullName>
    </submittedName>
</protein>
<evidence type="ECO:0000313" key="2">
    <source>
        <dbReference type="WBParaSite" id="BTMF_0001480101-mRNA-1"/>
    </source>
</evidence>